<accession>A0AAD3SCV5</accession>
<dbReference type="GO" id="GO:0003729">
    <property type="term" value="F:mRNA binding"/>
    <property type="evidence" value="ECO:0007669"/>
    <property type="project" value="UniProtKB-ARBA"/>
</dbReference>
<keyword evidence="9" id="KW-1185">Reference proteome</keyword>
<feature type="compositionally biased region" description="Low complexity" evidence="6">
    <location>
        <begin position="395"/>
        <end position="410"/>
    </location>
</feature>
<feature type="zinc finger region" description="C3H1-type" evidence="5">
    <location>
        <begin position="38"/>
        <end position="66"/>
    </location>
</feature>
<keyword evidence="2 5" id="KW-0863">Zinc-finger</keyword>
<keyword evidence="1 5" id="KW-0479">Metal-binding</keyword>
<evidence type="ECO:0000256" key="5">
    <source>
        <dbReference type="PROSITE-ProRule" id="PRU00723"/>
    </source>
</evidence>
<evidence type="ECO:0000256" key="3">
    <source>
        <dbReference type="ARBA" id="ARBA00022833"/>
    </source>
</evidence>
<dbReference type="SMART" id="SM00356">
    <property type="entry name" value="ZnF_C3H1"/>
    <property type="match status" value="4"/>
</dbReference>
<protein>
    <recommendedName>
        <fullName evidence="7">C3H1-type domain-containing protein</fullName>
    </recommendedName>
</protein>
<gene>
    <name evidence="8" type="ORF">Nepgr_010169</name>
</gene>
<keyword evidence="4" id="KW-0238">DNA-binding</keyword>
<evidence type="ECO:0000256" key="6">
    <source>
        <dbReference type="SAM" id="MobiDB-lite"/>
    </source>
</evidence>
<dbReference type="InterPro" id="IPR050974">
    <property type="entry name" value="Plant_ZF_CCCH"/>
</dbReference>
<evidence type="ECO:0000313" key="9">
    <source>
        <dbReference type="Proteomes" id="UP001279734"/>
    </source>
</evidence>
<dbReference type="Proteomes" id="UP001279734">
    <property type="component" value="Unassembled WGS sequence"/>
</dbReference>
<feature type="domain" description="C3H1-type" evidence="7">
    <location>
        <begin position="85"/>
        <end position="113"/>
    </location>
</feature>
<feature type="compositionally biased region" description="Low complexity" evidence="6">
    <location>
        <begin position="423"/>
        <end position="440"/>
    </location>
</feature>
<reference evidence="8" key="1">
    <citation type="submission" date="2023-05" db="EMBL/GenBank/DDBJ databases">
        <title>Nepenthes gracilis genome sequencing.</title>
        <authorList>
            <person name="Fukushima K."/>
        </authorList>
    </citation>
    <scope>NUCLEOTIDE SEQUENCE</scope>
    <source>
        <strain evidence="8">SING2019-196</strain>
    </source>
</reference>
<dbReference type="PROSITE" id="PS50103">
    <property type="entry name" value="ZF_C3H1"/>
    <property type="match status" value="3"/>
</dbReference>
<dbReference type="Gene3D" id="2.30.30.1190">
    <property type="match status" value="1"/>
</dbReference>
<feature type="zinc finger region" description="C3H1-type" evidence="5">
    <location>
        <begin position="131"/>
        <end position="159"/>
    </location>
</feature>
<feature type="zinc finger region" description="C3H1-type" evidence="5">
    <location>
        <begin position="85"/>
        <end position="113"/>
    </location>
</feature>
<feature type="domain" description="C3H1-type" evidence="7">
    <location>
        <begin position="38"/>
        <end position="66"/>
    </location>
</feature>
<organism evidence="8 9">
    <name type="scientific">Nepenthes gracilis</name>
    <name type="common">Slender pitcher plant</name>
    <dbReference type="NCBI Taxonomy" id="150966"/>
    <lineage>
        <taxon>Eukaryota</taxon>
        <taxon>Viridiplantae</taxon>
        <taxon>Streptophyta</taxon>
        <taxon>Embryophyta</taxon>
        <taxon>Tracheophyta</taxon>
        <taxon>Spermatophyta</taxon>
        <taxon>Magnoliopsida</taxon>
        <taxon>eudicotyledons</taxon>
        <taxon>Gunneridae</taxon>
        <taxon>Pentapetalae</taxon>
        <taxon>Caryophyllales</taxon>
        <taxon>Nepenthaceae</taxon>
        <taxon>Nepenthes</taxon>
    </lineage>
</organism>
<evidence type="ECO:0000256" key="2">
    <source>
        <dbReference type="ARBA" id="ARBA00022771"/>
    </source>
</evidence>
<evidence type="ECO:0000256" key="4">
    <source>
        <dbReference type="ARBA" id="ARBA00023125"/>
    </source>
</evidence>
<dbReference type="Pfam" id="PF14608">
    <property type="entry name" value="zf-CCCH_2"/>
    <property type="match status" value="1"/>
</dbReference>
<dbReference type="PANTHER" id="PTHR12506:SF41">
    <property type="entry name" value="ZINC FINGER CCCH DOMAIN-CONTAINING PROTEIN 58"/>
    <property type="match status" value="1"/>
</dbReference>
<dbReference type="EMBL" id="BSYO01000008">
    <property type="protein sequence ID" value="GMH08329.1"/>
    <property type="molecule type" value="Genomic_DNA"/>
</dbReference>
<dbReference type="InterPro" id="IPR000571">
    <property type="entry name" value="Znf_CCCH"/>
</dbReference>
<dbReference type="Pfam" id="PF00642">
    <property type="entry name" value="zf-CCCH"/>
    <property type="match status" value="3"/>
</dbReference>
<name>A0AAD3SCV5_NEPGR</name>
<keyword evidence="3 5" id="KW-0862">Zinc</keyword>
<evidence type="ECO:0000256" key="1">
    <source>
        <dbReference type="ARBA" id="ARBA00022723"/>
    </source>
</evidence>
<feature type="domain" description="C3H1-type" evidence="7">
    <location>
        <begin position="131"/>
        <end position="159"/>
    </location>
</feature>
<sequence length="450" mass="48055">MTDRYGMAEGSPTDPATEWAALRGETGLERGRELYPERPGEPDCIYYLRTGSCGYGARCLFNHPHDRGGARSRVGRPGAGEYPERSGQPFCQYYMRTGTCKFGSSCKYHHPRQGAGPLSPAGLASYRYPQRPGEKECPYYMKTGQCKFGMTCKFHHPQAANVQLPATGPLAAVLPAAAPIATSGIYPSVQSHPAPSSQPYGFVTGNWQVGRPPMMPGSFVQGPYGPMLLSSGLLPFPSWASYQAEARPYPSVASAAASSSGTQKELSCPERPGQPECQFYPKTGNYKFGSSFEYHLPPEWLIPRASHAVSQMGLSLRPGAPIRTYYAEHGICIFKPTCKFDHPMVLLSCSPSISSLSDMPFSPYLVGSPSGTLAPSSSSDLPAEAVLGSSRDPPTRISSPTGISSSSISSMNGYVHPSSILQPSQSSTPPASSSSSNSSAAHEEDVHASS</sequence>
<evidence type="ECO:0000259" key="7">
    <source>
        <dbReference type="PROSITE" id="PS50103"/>
    </source>
</evidence>
<dbReference type="GO" id="GO:0003677">
    <property type="term" value="F:DNA binding"/>
    <property type="evidence" value="ECO:0007669"/>
    <property type="project" value="UniProtKB-KW"/>
</dbReference>
<dbReference type="InterPro" id="IPR036855">
    <property type="entry name" value="Znf_CCCH_sf"/>
</dbReference>
<dbReference type="Gene3D" id="4.10.1000.10">
    <property type="entry name" value="Zinc finger, CCCH-type"/>
    <property type="match status" value="1"/>
</dbReference>
<feature type="region of interest" description="Disordered" evidence="6">
    <location>
        <begin position="372"/>
        <end position="450"/>
    </location>
</feature>
<feature type="compositionally biased region" description="Basic and acidic residues" evidence="6">
    <location>
        <begin position="441"/>
        <end position="450"/>
    </location>
</feature>
<dbReference type="PANTHER" id="PTHR12506">
    <property type="entry name" value="PROTEIN PHOSPHATASE RELATED"/>
    <property type="match status" value="1"/>
</dbReference>
<dbReference type="GO" id="GO:0008270">
    <property type="term" value="F:zinc ion binding"/>
    <property type="evidence" value="ECO:0007669"/>
    <property type="project" value="UniProtKB-KW"/>
</dbReference>
<proteinExistence type="predicted"/>
<dbReference type="AlphaFoldDB" id="A0AAD3SCV5"/>
<comment type="caution">
    <text evidence="8">The sequence shown here is derived from an EMBL/GenBank/DDBJ whole genome shotgun (WGS) entry which is preliminary data.</text>
</comment>
<dbReference type="SUPFAM" id="SSF90229">
    <property type="entry name" value="CCCH zinc finger"/>
    <property type="match status" value="3"/>
</dbReference>
<evidence type="ECO:0000313" key="8">
    <source>
        <dbReference type="EMBL" id="GMH08329.1"/>
    </source>
</evidence>